<dbReference type="EMBL" id="CP071446">
    <property type="protein sequence ID" value="QTA38241.1"/>
    <property type="molecule type" value="Genomic_DNA"/>
</dbReference>
<evidence type="ECO:0000256" key="2">
    <source>
        <dbReference type="ARBA" id="ARBA00022741"/>
    </source>
</evidence>
<evidence type="ECO:0000313" key="5">
    <source>
        <dbReference type="EMBL" id="QTA38241.1"/>
    </source>
</evidence>
<feature type="domain" description="ABC transporter" evidence="4">
    <location>
        <begin position="4"/>
        <end position="242"/>
    </location>
</feature>
<protein>
    <submittedName>
        <fullName evidence="5">ABC transporter ATP-binding protein</fullName>
    </submittedName>
</protein>
<dbReference type="GO" id="GO:0005524">
    <property type="term" value="F:ATP binding"/>
    <property type="evidence" value="ECO:0007669"/>
    <property type="project" value="UniProtKB-KW"/>
</dbReference>
<keyword evidence="3 5" id="KW-0067">ATP-binding</keyword>
<accession>A0ABX7S8S8</accession>
<proteinExistence type="predicted"/>
<keyword evidence="1" id="KW-0813">Transport</keyword>
<dbReference type="Pfam" id="PF00005">
    <property type="entry name" value="ABC_tran"/>
    <property type="match status" value="1"/>
</dbReference>
<dbReference type="SMART" id="SM00382">
    <property type="entry name" value="AAA"/>
    <property type="match status" value="1"/>
</dbReference>
<dbReference type="PANTHER" id="PTHR42711">
    <property type="entry name" value="ABC TRANSPORTER ATP-BINDING PROTEIN"/>
    <property type="match status" value="1"/>
</dbReference>
<dbReference type="Proteomes" id="UP000671862">
    <property type="component" value="Chromosome"/>
</dbReference>
<dbReference type="PANTHER" id="PTHR42711:SF18">
    <property type="entry name" value="ABC TRANSPORTER, ATP-BINDING PROTEIN"/>
    <property type="match status" value="1"/>
</dbReference>
<organism evidence="5 6">
    <name type="scientific">Thermosipho ferrireducens</name>
    <dbReference type="NCBI Taxonomy" id="2571116"/>
    <lineage>
        <taxon>Bacteria</taxon>
        <taxon>Thermotogati</taxon>
        <taxon>Thermotogota</taxon>
        <taxon>Thermotogae</taxon>
        <taxon>Thermotogales</taxon>
        <taxon>Fervidobacteriaceae</taxon>
        <taxon>Thermosipho</taxon>
    </lineage>
</organism>
<dbReference type="PROSITE" id="PS50893">
    <property type="entry name" value="ABC_TRANSPORTER_2"/>
    <property type="match status" value="1"/>
</dbReference>
<dbReference type="InterPro" id="IPR003593">
    <property type="entry name" value="AAA+_ATPase"/>
</dbReference>
<gene>
    <name evidence="5" type="ORF">JYK00_01485</name>
</gene>
<name>A0ABX7S8S8_9BACT</name>
<dbReference type="SUPFAM" id="SSF52540">
    <property type="entry name" value="P-loop containing nucleoside triphosphate hydrolases"/>
    <property type="match status" value="1"/>
</dbReference>
<dbReference type="InterPro" id="IPR050763">
    <property type="entry name" value="ABC_transporter_ATP-binding"/>
</dbReference>
<evidence type="ECO:0000313" key="6">
    <source>
        <dbReference type="Proteomes" id="UP000671862"/>
    </source>
</evidence>
<sequence length="262" mass="29724">MKALEVYKVSKYFNKGKKRKELIRAVDSISFEVYEKEIFGILGPNGSGKSTLIRMISTLLIPDEGTIKVFGYDVIKDAFKIRNIINRVSVEASFFKKLSAKENLLFAAGLYGLSRKRAFKKVLELSQKVNLPHNRLNEPLEDFSRGMQQKVAIARAFLTSPKLLLLDEPTTGLDPRAKKEVQELIVNARKEGTTILLTTHDMLEAEKLCDRVAIIHKGKIIVIGTPEELKRSVNPHSKNVTLEDVFMFYTGETFEEEFQEVS</sequence>
<dbReference type="InterPro" id="IPR027417">
    <property type="entry name" value="P-loop_NTPase"/>
</dbReference>
<dbReference type="RefSeq" id="WP_207566960.1">
    <property type="nucleotide sequence ID" value="NZ_CP071446.1"/>
</dbReference>
<evidence type="ECO:0000256" key="3">
    <source>
        <dbReference type="ARBA" id="ARBA00022840"/>
    </source>
</evidence>
<keyword evidence="2" id="KW-0547">Nucleotide-binding</keyword>
<keyword evidence="6" id="KW-1185">Reference proteome</keyword>
<evidence type="ECO:0000259" key="4">
    <source>
        <dbReference type="PROSITE" id="PS50893"/>
    </source>
</evidence>
<dbReference type="InterPro" id="IPR003439">
    <property type="entry name" value="ABC_transporter-like_ATP-bd"/>
</dbReference>
<dbReference type="Gene3D" id="3.40.50.300">
    <property type="entry name" value="P-loop containing nucleotide triphosphate hydrolases"/>
    <property type="match status" value="1"/>
</dbReference>
<evidence type="ECO:0000256" key="1">
    <source>
        <dbReference type="ARBA" id="ARBA00022448"/>
    </source>
</evidence>
<reference evidence="5 6" key="1">
    <citation type="submission" date="2021-03" db="EMBL/GenBank/DDBJ databases">
        <title>Thermosipho ferrireducens sp.nov., an anaerobic thermophilic iron-reducing bacterium isolated from a deep-sea hydrothermal sulfide deposits.</title>
        <authorList>
            <person name="Zeng X."/>
            <person name="Chen Y."/>
            <person name="Shao Z."/>
        </authorList>
    </citation>
    <scope>NUCLEOTIDE SEQUENCE [LARGE SCALE GENOMIC DNA]</scope>
    <source>
        <strain evidence="5 6">JL129W03</strain>
    </source>
</reference>